<dbReference type="EMBL" id="UYSL01020407">
    <property type="protein sequence ID" value="VDL74475.1"/>
    <property type="molecule type" value="Genomic_DNA"/>
</dbReference>
<organism evidence="4">
    <name type="scientific">Nippostrongylus brasiliensis</name>
    <name type="common">Rat hookworm</name>
    <dbReference type="NCBI Taxonomy" id="27835"/>
    <lineage>
        <taxon>Eukaryota</taxon>
        <taxon>Metazoa</taxon>
        <taxon>Ecdysozoa</taxon>
        <taxon>Nematoda</taxon>
        <taxon>Chromadorea</taxon>
        <taxon>Rhabditida</taxon>
        <taxon>Rhabditina</taxon>
        <taxon>Rhabditomorpha</taxon>
        <taxon>Strongyloidea</taxon>
        <taxon>Heligmosomidae</taxon>
        <taxon>Nippostrongylus</taxon>
    </lineage>
</organism>
<proteinExistence type="predicted"/>
<dbReference type="Proteomes" id="UP000271162">
    <property type="component" value="Unassembled WGS sequence"/>
</dbReference>
<reference evidence="2 3" key="2">
    <citation type="submission" date="2018-11" db="EMBL/GenBank/DDBJ databases">
        <authorList>
            <consortium name="Pathogen Informatics"/>
        </authorList>
    </citation>
    <scope>NUCLEOTIDE SEQUENCE [LARGE SCALE GENOMIC DNA]</scope>
</reference>
<reference evidence="4" key="1">
    <citation type="submission" date="2016-04" db="UniProtKB">
        <authorList>
            <consortium name="WormBaseParasite"/>
        </authorList>
    </citation>
    <scope>IDENTIFICATION</scope>
</reference>
<keyword evidence="1" id="KW-0472">Membrane</keyword>
<feature type="transmembrane region" description="Helical" evidence="1">
    <location>
        <begin position="114"/>
        <end position="134"/>
    </location>
</feature>
<dbReference type="AlphaFoldDB" id="A0A0N4Y4P4"/>
<accession>A0A0N4Y4P4</accession>
<feature type="transmembrane region" description="Helical" evidence="1">
    <location>
        <begin position="146"/>
        <end position="164"/>
    </location>
</feature>
<feature type="transmembrane region" description="Helical" evidence="1">
    <location>
        <begin position="50"/>
        <end position="70"/>
    </location>
</feature>
<evidence type="ECO:0000313" key="2">
    <source>
        <dbReference type="EMBL" id="VDL74475.1"/>
    </source>
</evidence>
<protein>
    <submittedName>
        <fullName evidence="4">Transmembrane protein</fullName>
    </submittedName>
</protein>
<evidence type="ECO:0000256" key="1">
    <source>
        <dbReference type="SAM" id="Phobius"/>
    </source>
</evidence>
<keyword evidence="1" id="KW-0812">Transmembrane</keyword>
<evidence type="ECO:0000313" key="3">
    <source>
        <dbReference type="Proteomes" id="UP000271162"/>
    </source>
</evidence>
<evidence type="ECO:0000313" key="4">
    <source>
        <dbReference type="WBParaSite" id="NBR_0001088501-mRNA-1"/>
    </source>
</evidence>
<dbReference type="WBParaSite" id="NBR_0001088501-mRNA-1">
    <property type="protein sequence ID" value="NBR_0001088501-mRNA-1"/>
    <property type="gene ID" value="NBR_0001088501"/>
</dbReference>
<sequence>MNSFSQLIAMGPFFRKAVICAILLPLDSFVIVAARTYQSNRFSVGEQESEFFYAVLFLIGAMLTIVLNSVCGRRCTLSIAMASLIFCQLLMMSLTLEKYNACRALNTLQGWRGVLAEVAYVCAIVTSSFFKVTMRLQFLDSYPNSFFIYSLTYTLFTAPFVFLIDDSTYMAMNSAEIAAYTVPSRPFPMNLDPSDGASEHFSTRMVLEACAAAEAAKQQAKTEFD</sequence>
<keyword evidence="1" id="KW-1133">Transmembrane helix</keyword>
<keyword evidence="3" id="KW-1185">Reference proteome</keyword>
<name>A0A0N4Y4P4_NIPBR</name>
<gene>
    <name evidence="2" type="ORF">NBR_LOCUS10886</name>
</gene>